<dbReference type="Gene3D" id="1.10.150.400">
    <property type="match status" value="1"/>
</dbReference>
<comment type="caution">
    <text evidence="1">The sequence shown here is derived from an EMBL/GenBank/DDBJ whole genome shotgun (WGS) entry which is preliminary data.</text>
</comment>
<sequence>MADGQGERRRSAQLERARKMVADGSCAVLSLDIFDTVLWRRTPRPADVFAILGERLRAAGRVPDWLSAAAFREMRIAAERAARERQEENELGTEVSLFDIWGRMVGSALDRDALAQVVEAEVETERDLTVVDLDVVEIVELARERGLPVVLVSDTYFTEDQLARLLDRPELESLSGARIFRSHQHGVSKADGLWKIVLDQLGRRPEQVLHVGDNEDADFAVPTELGIRAVHYARVDSRFEVVLEREHESLEPFGPLGARFDLAEGDFGLTSLRAKTLAAADPAAPSEVRAAYRFGAAVLGPVLTGFAEWVAWRARDSGNSTLWCPMREGTLLSKLINRAAAVRGWEVKARPVWLSRHVVSLASLDTGDSDQLRTFIRQRYRLTVSQLLSVLLLSPGEVPSLATRLDALLDNDRIVDQVGEALVETPHLRNRLAALVTRHREKLLAELRSSGMSADPEPALVDLGWGATIQLYLGRALKRAGLDVLPAGYYLSTDARATRVHLDGMRMEGYLAQAGHPHDVAATISRSPEVIEQSVNDLCGSLLGFTEDGSPILGPGAEIGTQRTQRLAVQDGILAFQDQWNAYVANAGGAWPELVTTPARERLADVLVSALRAPTAEEAGTFGSWTHDDNFGSAVSSRVVPEDLLRALPYLSPNDLTDLDMRDAFWPALLAASDPALAAAERALASGAVDPVVFEPSDEPALTRISVKSADGKWYKGPSKRVRINHNGLSFARLDFFSGGGDITDIALALPGRPALVRIDAIEVTAIPAGQGGSRTLRWDRPEDFAGLVHAACTWLGGTMIEFHVEESEIWLPIAGRLGAPASSGQVTVTFAMLPRSRSGLEETLPAGPRLLRVAGRIREEYRARGPAGLVASMARMARRQIRNGELIPRQPPTDEL</sequence>
<dbReference type="GO" id="GO:0016787">
    <property type="term" value="F:hydrolase activity"/>
    <property type="evidence" value="ECO:0007669"/>
    <property type="project" value="UniProtKB-KW"/>
</dbReference>
<dbReference type="InterPro" id="IPR036412">
    <property type="entry name" value="HAD-like_sf"/>
</dbReference>
<name>A0ABW5FXP9_9PSEU</name>
<dbReference type="InterPro" id="IPR023214">
    <property type="entry name" value="HAD_sf"/>
</dbReference>
<proteinExistence type="predicted"/>
<keyword evidence="2" id="KW-1185">Reference proteome</keyword>
<accession>A0ABW5FXP9</accession>
<dbReference type="Gene3D" id="3.40.50.1000">
    <property type="entry name" value="HAD superfamily/HAD-like"/>
    <property type="match status" value="1"/>
</dbReference>
<dbReference type="Proteomes" id="UP001597417">
    <property type="component" value="Unassembled WGS sequence"/>
</dbReference>
<evidence type="ECO:0000313" key="1">
    <source>
        <dbReference type="EMBL" id="MFD2419843.1"/>
    </source>
</evidence>
<dbReference type="Pfam" id="PF00702">
    <property type="entry name" value="Hydrolase"/>
    <property type="match status" value="1"/>
</dbReference>
<dbReference type="EMBL" id="JBHUKR010000015">
    <property type="protein sequence ID" value="MFD2419843.1"/>
    <property type="molecule type" value="Genomic_DNA"/>
</dbReference>
<keyword evidence="1" id="KW-0378">Hydrolase</keyword>
<evidence type="ECO:0000313" key="2">
    <source>
        <dbReference type="Proteomes" id="UP001597417"/>
    </source>
</evidence>
<protein>
    <submittedName>
        <fullName evidence="1">HAD family hydrolase</fullName>
    </submittedName>
</protein>
<gene>
    <name evidence="1" type="ORF">ACFSXZ_26285</name>
</gene>
<dbReference type="SUPFAM" id="SSF56784">
    <property type="entry name" value="HAD-like"/>
    <property type="match status" value="1"/>
</dbReference>
<reference evidence="2" key="1">
    <citation type="journal article" date="2019" name="Int. J. Syst. Evol. Microbiol.">
        <title>The Global Catalogue of Microorganisms (GCM) 10K type strain sequencing project: providing services to taxonomists for standard genome sequencing and annotation.</title>
        <authorList>
            <consortium name="The Broad Institute Genomics Platform"/>
            <consortium name="The Broad Institute Genome Sequencing Center for Infectious Disease"/>
            <person name="Wu L."/>
            <person name="Ma J."/>
        </authorList>
    </citation>
    <scope>NUCLEOTIDE SEQUENCE [LARGE SCALE GENOMIC DNA]</scope>
    <source>
        <strain evidence="2">CGMCC 4.7645</strain>
    </source>
</reference>
<dbReference type="RefSeq" id="WP_378267870.1">
    <property type="nucleotide sequence ID" value="NZ_JBHUKR010000015.1"/>
</dbReference>
<organism evidence="1 2">
    <name type="scientific">Amycolatopsis pigmentata</name>
    <dbReference type="NCBI Taxonomy" id="450801"/>
    <lineage>
        <taxon>Bacteria</taxon>
        <taxon>Bacillati</taxon>
        <taxon>Actinomycetota</taxon>
        <taxon>Actinomycetes</taxon>
        <taxon>Pseudonocardiales</taxon>
        <taxon>Pseudonocardiaceae</taxon>
        <taxon>Amycolatopsis</taxon>
    </lineage>
</organism>